<name>A0A067CKG1_SAPPC</name>
<keyword evidence="3" id="KW-1185">Reference proteome</keyword>
<dbReference type="InterPro" id="IPR016024">
    <property type="entry name" value="ARM-type_fold"/>
</dbReference>
<reference evidence="2 3" key="1">
    <citation type="journal article" date="2013" name="PLoS Genet.">
        <title>Distinctive expansion of potential virulence genes in the genome of the oomycete fish pathogen Saprolegnia parasitica.</title>
        <authorList>
            <person name="Jiang R.H."/>
            <person name="de Bruijn I."/>
            <person name="Haas B.J."/>
            <person name="Belmonte R."/>
            <person name="Lobach L."/>
            <person name="Christie J."/>
            <person name="van den Ackerveken G."/>
            <person name="Bottin A."/>
            <person name="Bulone V."/>
            <person name="Diaz-Moreno S.M."/>
            <person name="Dumas B."/>
            <person name="Fan L."/>
            <person name="Gaulin E."/>
            <person name="Govers F."/>
            <person name="Grenville-Briggs L.J."/>
            <person name="Horner N.R."/>
            <person name="Levin J.Z."/>
            <person name="Mammella M."/>
            <person name="Meijer H.J."/>
            <person name="Morris P."/>
            <person name="Nusbaum C."/>
            <person name="Oome S."/>
            <person name="Phillips A.J."/>
            <person name="van Rooyen D."/>
            <person name="Rzeszutek E."/>
            <person name="Saraiva M."/>
            <person name="Secombes C.J."/>
            <person name="Seidl M.F."/>
            <person name="Snel B."/>
            <person name="Stassen J.H."/>
            <person name="Sykes S."/>
            <person name="Tripathy S."/>
            <person name="van den Berg H."/>
            <person name="Vega-Arreguin J.C."/>
            <person name="Wawra S."/>
            <person name="Young S.K."/>
            <person name="Zeng Q."/>
            <person name="Dieguez-Uribeondo J."/>
            <person name="Russ C."/>
            <person name="Tyler B.M."/>
            <person name="van West P."/>
        </authorList>
    </citation>
    <scope>NUCLEOTIDE SEQUENCE [LARGE SCALE GENOMIC DNA]</scope>
    <source>
        <strain evidence="2 3">CBS 223.65</strain>
    </source>
</reference>
<dbReference type="Proteomes" id="UP000030745">
    <property type="component" value="Unassembled WGS sequence"/>
</dbReference>
<dbReference type="InterPro" id="IPR050693">
    <property type="entry name" value="Hsp70_NEF-Inhibitors"/>
</dbReference>
<dbReference type="Gene3D" id="1.25.10.10">
    <property type="entry name" value="Leucine-rich Repeat Variant"/>
    <property type="match status" value="1"/>
</dbReference>
<dbReference type="GeneID" id="24129792"/>
<dbReference type="InterPro" id="IPR011989">
    <property type="entry name" value="ARM-like"/>
</dbReference>
<dbReference type="EMBL" id="KK583218">
    <property type="protein sequence ID" value="KDO27272.1"/>
    <property type="molecule type" value="Genomic_DNA"/>
</dbReference>
<evidence type="ECO:0000313" key="3">
    <source>
        <dbReference type="Proteomes" id="UP000030745"/>
    </source>
</evidence>
<dbReference type="GO" id="GO:0005783">
    <property type="term" value="C:endoplasmic reticulum"/>
    <property type="evidence" value="ECO:0007669"/>
    <property type="project" value="TreeGrafter"/>
</dbReference>
<dbReference type="OrthoDB" id="448649at2759"/>
<dbReference type="AlphaFoldDB" id="A0A067CKG1"/>
<dbReference type="GO" id="GO:0000774">
    <property type="term" value="F:adenyl-nucleotide exchange factor activity"/>
    <property type="evidence" value="ECO:0007669"/>
    <property type="project" value="TreeGrafter"/>
</dbReference>
<feature type="chain" id="PRO_5001637856" description="Nucleotide exchange factor Fes1 domain-containing protein" evidence="1">
    <location>
        <begin position="19"/>
        <end position="471"/>
    </location>
</feature>
<dbReference type="OMA" id="QIMAMAV"/>
<gene>
    <name evidence="2" type="ORF">SPRG_07521</name>
</gene>
<evidence type="ECO:0000256" key="1">
    <source>
        <dbReference type="SAM" id="SignalP"/>
    </source>
</evidence>
<dbReference type="KEGG" id="spar:SPRG_07521"/>
<dbReference type="RefSeq" id="XP_012202048.1">
    <property type="nucleotide sequence ID" value="XM_012346658.1"/>
</dbReference>
<keyword evidence="1" id="KW-0732">Signal</keyword>
<dbReference type="VEuPathDB" id="FungiDB:SPRG_07521"/>
<dbReference type="SUPFAM" id="SSF48371">
    <property type="entry name" value="ARM repeat"/>
    <property type="match status" value="1"/>
</dbReference>
<accession>A0A067CKG1</accession>
<protein>
    <recommendedName>
        <fullName evidence="4">Nucleotide exchange factor Fes1 domain-containing protein</fullName>
    </recommendedName>
</protein>
<evidence type="ECO:0000313" key="2">
    <source>
        <dbReference type="EMBL" id="KDO27272.1"/>
    </source>
</evidence>
<sequence>MRVLQIMAMAVVAAAATAHQVAIVPSTESSMAPTQTCELTVDGVCAPAPPLFEPTREWQEILPNQAIPGGLHVRINLATGKKEAKLLTDDDDIDATPANVPTPEVATSELTVVASELVGQVTPSDVVASPETKEEHRISDSLYNVLAGLPEPPVLDGINIHDAHAHLSKEAFAAYVEKLWKARQAELKEASEAIRNEAKYMQTLIDALLAPTTPTDDVLDALTKLEWEVQDLDKARDFNTLGGLVVTVQFLNATDLAVRAQAMWVVGSAIKHFEEAQNWALQAGAVPHLLQSLAMPISDKAVVAMQRKALYALSALLQSNAKCQAVLLAQDGVRILNALAANANAPLQLRLKAVLVLHHLLAEHAADPSRAADVHAAVHATDAYCAATAALLTDPTLTPKLGLQVMEALAQALMSPPSKCTAALTTPAVAAHVKALDTAWRTDPSLDADLQEDATNVAITLLDYLQALAGL</sequence>
<proteinExistence type="predicted"/>
<dbReference type="PANTHER" id="PTHR19316:SF18">
    <property type="entry name" value="HSP70-BINDING PROTEIN 1"/>
    <property type="match status" value="1"/>
</dbReference>
<feature type="signal peptide" evidence="1">
    <location>
        <begin position="1"/>
        <end position="18"/>
    </location>
</feature>
<dbReference type="STRING" id="695850.A0A067CKG1"/>
<organism evidence="2 3">
    <name type="scientific">Saprolegnia parasitica (strain CBS 223.65)</name>
    <dbReference type="NCBI Taxonomy" id="695850"/>
    <lineage>
        <taxon>Eukaryota</taxon>
        <taxon>Sar</taxon>
        <taxon>Stramenopiles</taxon>
        <taxon>Oomycota</taxon>
        <taxon>Saprolegniomycetes</taxon>
        <taxon>Saprolegniales</taxon>
        <taxon>Saprolegniaceae</taxon>
        <taxon>Saprolegnia</taxon>
    </lineage>
</organism>
<dbReference type="PANTHER" id="PTHR19316">
    <property type="entry name" value="PROTEIN FOLDING REGULATOR"/>
    <property type="match status" value="1"/>
</dbReference>
<evidence type="ECO:0008006" key="4">
    <source>
        <dbReference type="Google" id="ProtNLM"/>
    </source>
</evidence>